<feature type="compositionally biased region" description="Polar residues" evidence="1">
    <location>
        <begin position="1"/>
        <end position="10"/>
    </location>
</feature>
<gene>
    <name evidence="3" type="ORF">PSEUBRA_SCAF2g02734</name>
</gene>
<keyword evidence="2" id="KW-0472">Membrane</keyword>
<dbReference type="AlphaFoldDB" id="V5EB80"/>
<accession>V5EB80</accession>
<dbReference type="EMBL" id="KI545862">
    <property type="protein sequence ID" value="EST07646.1"/>
    <property type="molecule type" value="Genomic_DNA"/>
</dbReference>
<sequence length="409" mass="43265">MASAIQDQDPSSSSSSEASTSYKSRLPDKKTFIATLSGGAFVVGLTGATIYGLRKAKLQALKEAQKLAEVSQSGSLARATASAGVGLSLKAFFIATSIVTFSTLATLELTKWALGVKTMDEFVIAMTKIIPSRARGEGAQEGAAPHMRVQRDACESTSAASEAAAAPKSVDQALTDLSNATSFEEWVSTLRNQLDSERDFEVSRRFAHLNPSNSNDSTSSSRGYVAHSVLEKEDGSLFAISPLLPGTAFAMGLISGMLTSGKRAGLVFMAENAHRLPDTVQGWYFYSKTKNYKVLLGAAKGGLRQGVRLGLWTTGFCFAERAAELTRSAVQEQLGTREGERKRVVGHWTDGAIAGVGTAAVATGLYRLPRASAVRVFQLGLLAGASTGGIRDLQERLVKEDIGGVASHT</sequence>
<feature type="transmembrane region" description="Helical" evidence="2">
    <location>
        <begin position="32"/>
        <end position="53"/>
    </location>
</feature>
<protein>
    <submittedName>
        <fullName evidence="3">Uncharacterized protein</fullName>
    </submittedName>
</protein>
<feature type="region of interest" description="Disordered" evidence="1">
    <location>
        <begin position="1"/>
        <end position="22"/>
    </location>
</feature>
<evidence type="ECO:0000256" key="1">
    <source>
        <dbReference type="SAM" id="MobiDB-lite"/>
    </source>
</evidence>
<keyword evidence="4" id="KW-1185">Reference proteome</keyword>
<dbReference type="Proteomes" id="UP000019377">
    <property type="component" value="Unassembled WGS sequence"/>
</dbReference>
<dbReference type="OrthoDB" id="5584028at2759"/>
<organism evidence="3 4">
    <name type="scientific">Kalmanozyma brasiliensis (strain GHG001)</name>
    <name type="common">Yeast</name>
    <name type="synonym">Pseudozyma brasiliensis</name>
    <dbReference type="NCBI Taxonomy" id="1365824"/>
    <lineage>
        <taxon>Eukaryota</taxon>
        <taxon>Fungi</taxon>
        <taxon>Dikarya</taxon>
        <taxon>Basidiomycota</taxon>
        <taxon>Ustilaginomycotina</taxon>
        <taxon>Ustilaginomycetes</taxon>
        <taxon>Ustilaginales</taxon>
        <taxon>Ustilaginaceae</taxon>
        <taxon>Kalmanozyma</taxon>
    </lineage>
</organism>
<proteinExistence type="predicted"/>
<dbReference type="eggNOG" id="ENOG502S3TP">
    <property type="taxonomic scope" value="Eukaryota"/>
</dbReference>
<evidence type="ECO:0000313" key="3">
    <source>
        <dbReference type="EMBL" id="EST07646.1"/>
    </source>
</evidence>
<dbReference type="PANTHER" id="PTHR37852">
    <property type="entry name" value="YALI0B21208P"/>
    <property type="match status" value="1"/>
</dbReference>
<dbReference type="STRING" id="1365824.V5EB80"/>
<evidence type="ECO:0000313" key="4">
    <source>
        <dbReference type="Proteomes" id="UP000019377"/>
    </source>
</evidence>
<feature type="compositionally biased region" description="Low complexity" evidence="1">
    <location>
        <begin position="11"/>
        <end position="22"/>
    </location>
</feature>
<keyword evidence="2" id="KW-0812">Transmembrane</keyword>
<keyword evidence="2" id="KW-1133">Transmembrane helix</keyword>
<name>V5EB80_KALBG</name>
<dbReference type="PANTHER" id="PTHR37852:SF1">
    <property type="entry name" value="HIG1 DOMAIN-CONTAINING PROTEIN"/>
    <property type="match status" value="1"/>
</dbReference>
<evidence type="ECO:0000256" key="2">
    <source>
        <dbReference type="SAM" id="Phobius"/>
    </source>
</evidence>
<dbReference type="HOGENOM" id="CLU_032931_0_0_1"/>
<reference evidence="4" key="1">
    <citation type="journal article" date="2013" name="Genome Announc.">
        <title>Draft genome sequence of Pseudozyma brasiliensis sp. nov. strain GHG001, a high producer of endo-1,4-xylanase isolated from an insect pest of sugarcane.</title>
        <authorList>
            <person name="Oliveira J.V.D.C."/>
            <person name="dos Santos R.A.C."/>
            <person name="Borges T.A."/>
            <person name="Riano-Pachon D.M."/>
            <person name="Goldman G.H."/>
        </authorList>
    </citation>
    <scope>NUCLEOTIDE SEQUENCE [LARGE SCALE GENOMIC DNA]</scope>
    <source>
        <strain evidence="4">GHG001</strain>
    </source>
</reference>